<dbReference type="VEuPathDB" id="MicrosporidiaDB:AAJ76_2200029975"/>
<dbReference type="InterPro" id="IPR036187">
    <property type="entry name" value="DNA_mismatch_repair_MutS_sf"/>
</dbReference>
<dbReference type="GeneID" id="36319556"/>
<dbReference type="InterPro" id="IPR000432">
    <property type="entry name" value="DNA_mismatch_repair_MutS_C"/>
</dbReference>
<accession>A0A0F9WD92</accession>
<proteinExistence type="predicted"/>
<dbReference type="VEuPathDB" id="MicrosporidiaDB:NCER_100478"/>
<keyword evidence="1" id="KW-0547">Nucleotide-binding</keyword>
<evidence type="ECO:0000259" key="4">
    <source>
        <dbReference type="SMART" id="SM00534"/>
    </source>
</evidence>
<dbReference type="EMBL" id="JPQZ01000022">
    <property type="protein sequence ID" value="KKO75406.1"/>
    <property type="molecule type" value="Genomic_DNA"/>
</dbReference>
<dbReference type="Pfam" id="PF00488">
    <property type="entry name" value="MutS_V"/>
    <property type="match status" value="1"/>
</dbReference>
<organism evidence="5 6">
    <name type="scientific">Vairimorpha ceranae</name>
    <dbReference type="NCBI Taxonomy" id="40302"/>
    <lineage>
        <taxon>Eukaryota</taxon>
        <taxon>Fungi</taxon>
        <taxon>Fungi incertae sedis</taxon>
        <taxon>Microsporidia</taxon>
        <taxon>Nosematidae</taxon>
        <taxon>Vairimorpha</taxon>
    </lineage>
</organism>
<dbReference type="SMART" id="SM00534">
    <property type="entry name" value="MUTSac"/>
    <property type="match status" value="1"/>
</dbReference>
<keyword evidence="2" id="KW-0067">ATP-binding</keyword>
<dbReference type="Gene3D" id="3.40.50.300">
    <property type="entry name" value="P-loop containing nucleotide triphosphate hydrolases"/>
    <property type="match status" value="1"/>
</dbReference>
<dbReference type="SUPFAM" id="SSF52540">
    <property type="entry name" value="P-loop containing nucleoside triphosphate hydrolases"/>
    <property type="match status" value="1"/>
</dbReference>
<dbReference type="PANTHER" id="PTHR11361">
    <property type="entry name" value="DNA MISMATCH REPAIR PROTEIN MUTS FAMILY MEMBER"/>
    <property type="match status" value="1"/>
</dbReference>
<gene>
    <name evidence="5" type="ORF">AAJ76_2200029975</name>
</gene>
<sequence length="795" mass="93066">MNNNFLATMEYKDFRLEYCIFDHNAFYLGRYISDSRQYDTGVAILGRHNISKLILSSNCNHKIYTTFKITNIEIELLNKKHFIVRKRLDDELSFGCLNAMIYYLETNVMGHHVGYLNVLNLKSIEIGTIGKYKVFKHNLNDFLYIDYNTIQDLRLKEDLFLKINFTKTIHGKKQLLRHMLFPFKKKIEILQRQKQLNEIMNISLTAFLKKIKGIEPDGVLNIYKLPLLLNSVIDIHEMLKNTSIGFKSIKHVKQLSTLVDIFDEKELKPGLFPEYDQLQTFYLNLPQYLSKIAKNITKDISIDLNIIYMPQIGYLIELNRNIDIEKLVCDIPDEFLNEKKCTAANAMENSLFTESETYFKSSTYNEIFIQKVNNISQLAEDITNKDIYKFSTSLGALTKKNIFKRSKKHSSIDTLSKEFGESKNQEAAQKKLFKIHEKFYVKNKVMKLLDKEFGDLSNLIEEFKCFKIKELREIIARFPLDEIFEYIGTIDALNSLKLFSLTYKCCMPKISKEKKVKIKNIWNYNADIEITKNIIYFGSDNFLKLIGEMIILFQMGSNIPALDGEFYIFDQLYTSIQINESIIDNTSYFLASLKNISRILNQANSDSVCLIKNFGDGTNINIGIQLFYEIHKKIQDFFVISLCNFKEIFNHYEGEEIDKASTLIESTNHIIPDVPNESTFELKKNSLILSQMSSIYYQSKSIETCKNCLCTSYDFKSIDINLCNILITTYNGDRYSSYSFLDNFVTSKKFKDLYYESLELIKNDLHNNDQYNMYQWAIKTVNDFIKKHRKIFNKK</sequence>
<evidence type="ECO:0000256" key="1">
    <source>
        <dbReference type="ARBA" id="ARBA00022741"/>
    </source>
</evidence>
<dbReference type="GO" id="GO:0005524">
    <property type="term" value="F:ATP binding"/>
    <property type="evidence" value="ECO:0007669"/>
    <property type="project" value="UniProtKB-KW"/>
</dbReference>
<dbReference type="VEuPathDB" id="MicrosporidiaDB:G9O61_00g013950"/>
<name>A0A0F9WD92_9MICR</name>
<comment type="caution">
    <text evidence="5">The sequence shown here is derived from an EMBL/GenBank/DDBJ whole genome shotgun (WGS) entry which is preliminary data.</text>
</comment>
<keyword evidence="3" id="KW-0238">DNA-binding</keyword>
<dbReference type="Proteomes" id="UP000034350">
    <property type="component" value="Unassembled WGS sequence"/>
</dbReference>
<reference evidence="5 6" key="1">
    <citation type="journal article" date="2015" name="Environ. Microbiol.">
        <title>Genome analyses suggest the presence of polyploidy and recent human-driven expansions in eight global populations of the honeybee pathogen Nosema ceranae.</title>
        <authorList>
            <person name="Pelin A."/>
            <person name="Selman M."/>
            <person name="Aris-Brosou S."/>
            <person name="Farinelli L."/>
            <person name="Corradi N."/>
        </authorList>
    </citation>
    <scope>NUCLEOTIDE SEQUENCE [LARGE SCALE GENOMIC DNA]</scope>
    <source>
        <strain evidence="5 6">PA08 1199</strain>
    </source>
</reference>
<evidence type="ECO:0000313" key="5">
    <source>
        <dbReference type="EMBL" id="KKO75406.1"/>
    </source>
</evidence>
<evidence type="ECO:0000256" key="3">
    <source>
        <dbReference type="ARBA" id="ARBA00023125"/>
    </source>
</evidence>
<dbReference type="Gene3D" id="1.10.1420.10">
    <property type="match status" value="1"/>
</dbReference>
<dbReference type="GO" id="GO:0006298">
    <property type="term" value="P:mismatch repair"/>
    <property type="evidence" value="ECO:0007669"/>
    <property type="project" value="InterPro"/>
</dbReference>
<dbReference type="OrthoDB" id="2188923at2759"/>
<feature type="domain" description="DNA mismatch repair proteins mutS family" evidence="4">
    <location>
        <begin position="542"/>
        <end position="697"/>
    </location>
</feature>
<dbReference type="RefSeq" id="XP_024331148.1">
    <property type="nucleotide sequence ID" value="XM_024474631.1"/>
</dbReference>
<dbReference type="SUPFAM" id="SSF48334">
    <property type="entry name" value="DNA repair protein MutS, domain III"/>
    <property type="match status" value="1"/>
</dbReference>
<dbReference type="GO" id="GO:0030983">
    <property type="term" value="F:mismatched DNA binding"/>
    <property type="evidence" value="ECO:0007669"/>
    <property type="project" value="InterPro"/>
</dbReference>
<evidence type="ECO:0000313" key="6">
    <source>
        <dbReference type="Proteomes" id="UP000034350"/>
    </source>
</evidence>
<keyword evidence="6" id="KW-1185">Reference proteome</keyword>
<dbReference type="PANTHER" id="PTHR11361:SF34">
    <property type="entry name" value="DNA MISMATCH REPAIR PROTEIN MSH1, MITOCHONDRIAL"/>
    <property type="match status" value="1"/>
</dbReference>
<evidence type="ECO:0000256" key="2">
    <source>
        <dbReference type="ARBA" id="ARBA00022840"/>
    </source>
</evidence>
<dbReference type="InterPro" id="IPR027417">
    <property type="entry name" value="P-loop_NTPase"/>
</dbReference>
<dbReference type="InterPro" id="IPR045076">
    <property type="entry name" value="MutS"/>
</dbReference>
<dbReference type="AlphaFoldDB" id="A0A0F9WD92"/>
<dbReference type="GO" id="GO:0140664">
    <property type="term" value="F:ATP-dependent DNA damage sensor activity"/>
    <property type="evidence" value="ECO:0007669"/>
    <property type="project" value="InterPro"/>
</dbReference>
<protein>
    <submittedName>
        <fullName evidence="5">2 family protein</fullName>
    </submittedName>
</protein>